<dbReference type="OrthoDB" id="6137656at2759"/>
<dbReference type="KEGG" id="cvn:111127651"/>
<name>A0A8B8DNR2_CRAVI</name>
<organism evidence="2 3">
    <name type="scientific">Crassostrea virginica</name>
    <name type="common">Eastern oyster</name>
    <dbReference type="NCBI Taxonomy" id="6565"/>
    <lineage>
        <taxon>Eukaryota</taxon>
        <taxon>Metazoa</taxon>
        <taxon>Spiralia</taxon>
        <taxon>Lophotrochozoa</taxon>
        <taxon>Mollusca</taxon>
        <taxon>Bivalvia</taxon>
        <taxon>Autobranchia</taxon>
        <taxon>Pteriomorphia</taxon>
        <taxon>Ostreida</taxon>
        <taxon>Ostreoidea</taxon>
        <taxon>Ostreidae</taxon>
        <taxon>Crassostrea</taxon>
    </lineage>
</organism>
<reference evidence="2" key="1">
    <citation type="submission" date="2024-06" db="UniProtKB">
        <authorList>
            <consortium name="RefSeq"/>
        </authorList>
    </citation>
    <scope>NUCLEOTIDE SEQUENCE [LARGE SCALE GENOMIC DNA]</scope>
</reference>
<keyword evidence="2" id="KW-1185">Reference proteome</keyword>
<evidence type="ECO:0000313" key="3">
    <source>
        <dbReference type="RefSeq" id="XP_022328636.1"/>
    </source>
</evidence>
<dbReference type="GeneID" id="111127651"/>
<proteinExistence type="predicted"/>
<feature type="signal peptide" evidence="1">
    <location>
        <begin position="1"/>
        <end position="20"/>
    </location>
</feature>
<dbReference type="Proteomes" id="UP000694844">
    <property type="component" value="Chromosome 1"/>
</dbReference>
<protein>
    <submittedName>
        <fullName evidence="3">Uncharacterized protein LOC111127651</fullName>
    </submittedName>
</protein>
<dbReference type="RefSeq" id="XP_022328636.1">
    <property type="nucleotide sequence ID" value="XM_022472928.1"/>
</dbReference>
<evidence type="ECO:0000313" key="2">
    <source>
        <dbReference type="Proteomes" id="UP000694844"/>
    </source>
</evidence>
<keyword evidence="1" id="KW-0732">Signal</keyword>
<sequence>MPSNTFLVLCLVTTLLQVQSAAIPGKKSSFVSTLEETVKSTLEKQLLAELVQKINWKNTPEFYKEVVQTIKENEGQFLGGIMRMVLEKSNGTGKLSVQTVEQVVSDFLRMTSHQQKRDEDDRMMPNYLNIKFGGFGK</sequence>
<evidence type="ECO:0000256" key="1">
    <source>
        <dbReference type="SAM" id="SignalP"/>
    </source>
</evidence>
<reference evidence="3" key="2">
    <citation type="submission" date="2025-08" db="UniProtKB">
        <authorList>
            <consortium name="RefSeq"/>
        </authorList>
    </citation>
    <scope>IDENTIFICATION</scope>
    <source>
        <tissue evidence="3">Whole sample</tissue>
    </source>
</reference>
<accession>A0A8B8DNR2</accession>
<gene>
    <name evidence="3" type="primary">LOC111127651</name>
</gene>
<feature type="chain" id="PRO_5034025078" evidence="1">
    <location>
        <begin position="21"/>
        <end position="137"/>
    </location>
</feature>
<dbReference type="AlphaFoldDB" id="A0A8B8DNR2"/>